<dbReference type="OrthoDB" id="2143914at2759"/>
<dbReference type="SMART" id="SM00717">
    <property type="entry name" value="SANT"/>
    <property type="match status" value="1"/>
</dbReference>
<protein>
    <submittedName>
        <fullName evidence="9">13932_t:CDS:1</fullName>
    </submittedName>
</protein>
<proteinExistence type="predicted"/>
<dbReference type="SUPFAM" id="SSF46689">
    <property type="entry name" value="Homeodomain-like"/>
    <property type="match status" value="1"/>
</dbReference>
<dbReference type="GO" id="GO:0001006">
    <property type="term" value="F:RNA polymerase III type 3 promoter sequence-specific DNA binding"/>
    <property type="evidence" value="ECO:0007669"/>
    <property type="project" value="TreeGrafter"/>
</dbReference>
<evidence type="ECO:0000259" key="7">
    <source>
        <dbReference type="PROSITE" id="PS51293"/>
    </source>
</evidence>
<organism evidence="9 10">
    <name type="scientific">Acaulospora morrowiae</name>
    <dbReference type="NCBI Taxonomy" id="94023"/>
    <lineage>
        <taxon>Eukaryota</taxon>
        <taxon>Fungi</taxon>
        <taxon>Fungi incertae sedis</taxon>
        <taxon>Mucoromycota</taxon>
        <taxon>Glomeromycotina</taxon>
        <taxon>Glomeromycetes</taxon>
        <taxon>Diversisporales</taxon>
        <taxon>Acaulosporaceae</taxon>
        <taxon>Acaulospora</taxon>
    </lineage>
</organism>
<evidence type="ECO:0000313" key="9">
    <source>
        <dbReference type="EMBL" id="CAG8752856.1"/>
    </source>
</evidence>
<gene>
    <name evidence="9" type="ORF">AMORRO_LOCUS15423</name>
</gene>
<evidence type="ECO:0000256" key="5">
    <source>
        <dbReference type="PROSITE-ProRule" id="PRU00339"/>
    </source>
</evidence>
<keyword evidence="1" id="KW-0805">Transcription regulation</keyword>
<dbReference type="PROSITE" id="PS50005">
    <property type="entry name" value="TPR"/>
    <property type="match status" value="1"/>
</dbReference>
<feature type="non-terminal residue" evidence="9">
    <location>
        <position position="238"/>
    </location>
</feature>
<comment type="caution">
    <text evidence="9">The sequence shown here is derived from an EMBL/GenBank/DDBJ whole genome shotgun (WGS) entry which is preliminary data.</text>
</comment>
<evidence type="ECO:0000256" key="3">
    <source>
        <dbReference type="ARBA" id="ARBA00023163"/>
    </source>
</evidence>
<dbReference type="PROSITE" id="PS50090">
    <property type="entry name" value="MYB_LIKE"/>
    <property type="match status" value="1"/>
</dbReference>
<name>A0A9N9IW30_9GLOM</name>
<dbReference type="Proteomes" id="UP000789342">
    <property type="component" value="Unassembled WGS sequence"/>
</dbReference>
<evidence type="ECO:0000256" key="4">
    <source>
        <dbReference type="ARBA" id="ARBA00023242"/>
    </source>
</evidence>
<sequence>SLEIEPDDAFALRNRGVTYAMLGKYKDSLSDLNRSLELEPNNLFASKHKEEVHRISDEYDKSISDRNVLSKKQNIIHGRFSSEEDEKLLEYINKHGVGKWQDVAGHVGTRSEKQCRERYYGHLAPGVNKLPFTENEIKKIRELREEGYKWAEISRRLGNGLETTFDAQSFFSFSGRALYYPSVFLNDERLTNELPSMQLLPGLPTYHSPLKPLEGINNNKQLNIQLPPITSYMQIFKQ</sequence>
<dbReference type="InterPro" id="IPR017930">
    <property type="entry name" value="Myb_dom"/>
</dbReference>
<dbReference type="Pfam" id="PF00515">
    <property type="entry name" value="TPR_1"/>
    <property type="match status" value="1"/>
</dbReference>
<reference evidence="9" key="1">
    <citation type="submission" date="2021-06" db="EMBL/GenBank/DDBJ databases">
        <authorList>
            <person name="Kallberg Y."/>
            <person name="Tangrot J."/>
            <person name="Rosling A."/>
        </authorList>
    </citation>
    <scope>NUCLEOTIDE SEQUENCE</scope>
    <source>
        <strain evidence="9">CL551</strain>
    </source>
</reference>
<dbReference type="InterPro" id="IPR051575">
    <property type="entry name" value="Myb-like_DNA-bd"/>
</dbReference>
<accession>A0A9N9IW30</accession>
<dbReference type="InterPro" id="IPR019734">
    <property type="entry name" value="TPR_rpt"/>
</dbReference>
<dbReference type="GO" id="GO:0042796">
    <property type="term" value="P:snRNA transcription by RNA polymerase III"/>
    <property type="evidence" value="ECO:0007669"/>
    <property type="project" value="TreeGrafter"/>
</dbReference>
<keyword evidence="10" id="KW-1185">Reference proteome</keyword>
<dbReference type="Gene3D" id="1.10.10.60">
    <property type="entry name" value="Homeodomain-like"/>
    <property type="match status" value="1"/>
</dbReference>
<feature type="domain" description="Myb-like" evidence="6">
    <location>
        <begin position="72"/>
        <end position="123"/>
    </location>
</feature>
<dbReference type="CDD" id="cd00167">
    <property type="entry name" value="SANT"/>
    <property type="match status" value="1"/>
</dbReference>
<dbReference type="GO" id="GO:0042795">
    <property type="term" value="P:snRNA transcription by RNA polymerase II"/>
    <property type="evidence" value="ECO:0007669"/>
    <property type="project" value="TreeGrafter"/>
</dbReference>
<dbReference type="PANTHER" id="PTHR46621">
    <property type="entry name" value="SNRNA-ACTIVATING PROTEIN COMPLEX SUBUNIT 4"/>
    <property type="match status" value="1"/>
</dbReference>
<dbReference type="AlphaFoldDB" id="A0A9N9IW30"/>
<dbReference type="GO" id="GO:0000978">
    <property type="term" value="F:RNA polymerase II cis-regulatory region sequence-specific DNA binding"/>
    <property type="evidence" value="ECO:0007669"/>
    <property type="project" value="TreeGrafter"/>
</dbReference>
<feature type="domain" description="HTH myb-type" evidence="8">
    <location>
        <begin position="72"/>
        <end position="127"/>
    </location>
</feature>
<dbReference type="SMART" id="SM00028">
    <property type="entry name" value="TPR"/>
    <property type="match status" value="1"/>
</dbReference>
<evidence type="ECO:0000313" key="10">
    <source>
        <dbReference type="Proteomes" id="UP000789342"/>
    </source>
</evidence>
<keyword evidence="3" id="KW-0804">Transcription</keyword>
<dbReference type="InterPro" id="IPR017884">
    <property type="entry name" value="SANT_dom"/>
</dbReference>
<keyword evidence="4" id="KW-0539">Nucleus</keyword>
<evidence type="ECO:0000259" key="6">
    <source>
        <dbReference type="PROSITE" id="PS50090"/>
    </source>
</evidence>
<dbReference type="GO" id="GO:0019185">
    <property type="term" value="C:snRNA-activating protein complex"/>
    <property type="evidence" value="ECO:0007669"/>
    <property type="project" value="TreeGrafter"/>
</dbReference>
<dbReference type="PROSITE" id="PS51294">
    <property type="entry name" value="HTH_MYB"/>
    <property type="match status" value="1"/>
</dbReference>
<dbReference type="EMBL" id="CAJVPV010036230">
    <property type="protein sequence ID" value="CAG8752856.1"/>
    <property type="molecule type" value="Genomic_DNA"/>
</dbReference>
<evidence type="ECO:0000256" key="2">
    <source>
        <dbReference type="ARBA" id="ARBA00023125"/>
    </source>
</evidence>
<dbReference type="Gene3D" id="1.25.40.10">
    <property type="entry name" value="Tetratricopeptide repeat domain"/>
    <property type="match status" value="1"/>
</dbReference>
<dbReference type="SUPFAM" id="SSF48452">
    <property type="entry name" value="TPR-like"/>
    <property type="match status" value="1"/>
</dbReference>
<keyword evidence="2" id="KW-0238">DNA-binding</keyword>
<evidence type="ECO:0000259" key="8">
    <source>
        <dbReference type="PROSITE" id="PS51294"/>
    </source>
</evidence>
<dbReference type="InterPro" id="IPR001005">
    <property type="entry name" value="SANT/Myb"/>
</dbReference>
<keyword evidence="5" id="KW-0802">TPR repeat</keyword>
<dbReference type="PANTHER" id="PTHR46621:SF1">
    <property type="entry name" value="SNRNA-ACTIVATING PROTEIN COMPLEX SUBUNIT 4"/>
    <property type="match status" value="1"/>
</dbReference>
<dbReference type="PROSITE" id="PS50293">
    <property type="entry name" value="TPR_REGION"/>
    <property type="match status" value="1"/>
</dbReference>
<dbReference type="PROSITE" id="PS51293">
    <property type="entry name" value="SANT"/>
    <property type="match status" value="1"/>
</dbReference>
<dbReference type="Pfam" id="PF00249">
    <property type="entry name" value="Myb_DNA-binding"/>
    <property type="match status" value="1"/>
</dbReference>
<dbReference type="InterPro" id="IPR011990">
    <property type="entry name" value="TPR-like_helical_dom_sf"/>
</dbReference>
<feature type="domain" description="SANT" evidence="7">
    <location>
        <begin position="75"/>
        <end position="135"/>
    </location>
</feature>
<evidence type="ECO:0000256" key="1">
    <source>
        <dbReference type="ARBA" id="ARBA00023015"/>
    </source>
</evidence>
<dbReference type="InterPro" id="IPR009057">
    <property type="entry name" value="Homeodomain-like_sf"/>
</dbReference>
<feature type="repeat" description="TPR" evidence="5">
    <location>
        <begin position="9"/>
        <end position="42"/>
    </location>
</feature>